<reference evidence="7 8" key="1">
    <citation type="submission" date="2016-10" db="EMBL/GenBank/DDBJ databases">
        <authorList>
            <person name="de Groot N.N."/>
        </authorList>
    </citation>
    <scope>NUCLEOTIDE SEQUENCE [LARGE SCALE GENOMIC DNA]</scope>
    <source>
        <strain evidence="7 8">CGMCC 1.3702</strain>
    </source>
</reference>
<protein>
    <submittedName>
        <fullName evidence="7">L-lysine exporter family protein LysE/ArgO</fullName>
    </submittedName>
</protein>
<evidence type="ECO:0000256" key="2">
    <source>
        <dbReference type="ARBA" id="ARBA00022475"/>
    </source>
</evidence>
<keyword evidence="3 6" id="KW-0812">Transmembrane</keyword>
<feature type="transmembrane region" description="Helical" evidence="6">
    <location>
        <begin position="145"/>
        <end position="165"/>
    </location>
</feature>
<feature type="transmembrane region" description="Helical" evidence="6">
    <location>
        <begin position="185"/>
        <end position="202"/>
    </location>
</feature>
<feature type="transmembrane region" description="Helical" evidence="6">
    <location>
        <begin position="6"/>
        <end position="26"/>
    </location>
</feature>
<dbReference type="STRING" id="237679.SAMN04488072_11374"/>
<keyword evidence="4 6" id="KW-1133">Transmembrane helix</keyword>
<keyword evidence="5 6" id="KW-0472">Membrane</keyword>
<dbReference type="RefSeq" id="WP_090240126.1">
    <property type="nucleotide sequence ID" value="NZ_FOJW01000013.1"/>
</dbReference>
<dbReference type="PANTHER" id="PTHR30086">
    <property type="entry name" value="ARGININE EXPORTER PROTEIN ARGO"/>
    <property type="match status" value="1"/>
</dbReference>
<feature type="transmembrane region" description="Helical" evidence="6">
    <location>
        <begin position="38"/>
        <end position="63"/>
    </location>
</feature>
<feature type="transmembrane region" description="Helical" evidence="6">
    <location>
        <begin position="69"/>
        <end position="90"/>
    </location>
</feature>
<dbReference type="PANTHER" id="PTHR30086:SF20">
    <property type="entry name" value="ARGININE EXPORTER PROTEIN ARGO-RELATED"/>
    <property type="match status" value="1"/>
</dbReference>
<feature type="transmembrane region" description="Helical" evidence="6">
    <location>
        <begin position="111"/>
        <end position="133"/>
    </location>
</feature>
<dbReference type="GO" id="GO:0005886">
    <property type="term" value="C:plasma membrane"/>
    <property type="evidence" value="ECO:0007669"/>
    <property type="project" value="UniProtKB-SubCell"/>
</dbReference>
<keyword evidence="8" id="KW-1185">Reference proteome</keyword>
<sequence length="204" mass="22694">MEALLHGVMLAFGLILPLGVQNIFVFNQGATHLKFINVLPVIMAAGFSDTLLIYLAVAGVSFIVFNFEWLTVLLFIGGFFFLVYMGWVMWKSQSEQSGKQQSNKLSAKRQVTFAVSVSLLNPHAIMDTIGIIGTSSLVYTGYEKWLFTAACIGVSWVWFLTLAVAGRKLGQLDKNGQLLKRMNQASAIIIWGMAMYMGYQLFSR</sequence>
<dbReference type="EMBL" id="FOJW01000013">
    <property type="protein sequence ID" value="SFB29057.1"/>
    <property type="molecule type" value="Genomic_DNA"/>
</dbReference>
<evidence type="ECO:0000313" key="7">
    <source>
        <dbReference type="EMBL" id="SFB29057.1"/>
    </source>
</evidence>
<keyword evidence="2" id="KW-1003">Cell membrane</keyword>
<evidence type="ECO:0000256" key="5">
    <source>
        <dbReference type="ARBA" id="ARBA00023136"/>
    </source>
</evidence>
<evidence type="ECO:0000256" key="1">
    <source>
        <dbReference type="ARBA" id="ARBA00004651"/>
    </source>
</evidence>
<dbReference type="InterPro" id="IPR001123">
    <property type="entry name" value="LeuE-type"/>
</dbReference>
<evidence type="ECO:0000256" key="3">
    <source>
        <dbReference type="ARBA" id="ARBA00022692"/>
    </source>
</evidence>
<dbReference type="Proteomes" id="UP000198642">
    <property type="component" value="Unassembled WGS sequence"/>
</dbReference>
<proteinExistence type="predicted"/>
<evidence type="ECO:0000256" key="6">
    <source>
        <dbReference type="SAM" id="Phobius"/>
    </source>
</evidence>
<evidence type="ECO:0000313" key="8">
    <source>
        <dbReference type="Proteomes" id="UP000198642"/>
    </source>
</evidence>
<gene>
    <name evidence="7" type="ORF">SAMN04488072_11374</name>
</gene>
<evidence type="ECO:0000256" key="4">
    <source>
        <dbReference type="ARBA" id="ARBA00022989"/>
    </source>
</evidence>
<dbReference type="Pfam" id="PF01810">
    <property type="entry name" value="LysE"/>
    <property type="match status" value="1"/>
</dbReference>
<accession>A0A1I0ZU54</accession>
<organism evidence="7 8">
    <name type="scientific">Lentibacillus halodurans</name>
    <dbReference type="NCBI Taxonomy" id="237679"/>
    <lineage>
        <taxon>Bacteria</taxon>
        <taxon>Bacillati</taxon>
        <taxon>Bacillota</taxon>
        <taxon>Bacilli</taxon>
        <taxon>Bacillales</taxon>
        <taxon>Bacillaceae</taxon>
        <taxon>Lentibacillus</taxon>
    </lineage>
</organism>
<name>A0A1I0ZU54_9BACI</name>
<dbReference type="OrthoDB" id="5638726at2"/>
<dbReference type="AlphaFoldDB" id="A0A1I0ZU54"/>
<dbReference type="GO" id="GO:0015171">
    <property type="term" value="F:amino acid transmembrane transporter activity"/>
    <property type="evidence" value="ECO:0007669"/>
    <property type="project" value="TreeGrafter"/>
</dbReference>
<comment type="subcellular location">
    <subcellularLocation>
        <location evidence="1">Cell membrane</location>
        <topology evidence="1">Multi-pass membrane protein</topology>
    </subcellularLocation>
</comment>